<name>A0A4Z2EHQ7_9TELE</name>
<proteinExistence type="predicted"/>
<sequence>MSPGCICCPCLACLFMGPRYEPSVQRPFPVLLGSPHQPHSGCSRHWEHVRRPEQFWAGGETEGGALEAI</sequence>
<organism evidence="1 2">
    <name type="scientific">Liparis tanakae</name>
    <name type="common">Tanaka's snailfish</name>
    <dbReference type="NCBI Taxonomy" id="230148"/>
    <lineage>
        <taxon>Eukaryota</taxon>
        <taxon>Metazoa</taxon>
        <taxon>Chordata</taxon>
        <taxon>Craniata</taxon>
        <taxon>Vertebrata</taxon>
        <taxon>Euteleostomi</taxon>
        <taxon>Actinopterygii</taxon>
        <taxon>Neopterygii</taxon>
        <taxon>Teleostei</taxon>
        <taxon>Neoteleostei</taxon>
        <taxon>Acanthomorphata</taxon>
        <taxon>Eupercaria</taxon>
        <taxon>Perciformes</taxon>
        <taxon>Cottioidei</taxon>
        <taxon>Cottales</taxon>
        <taxon>Liparidae</taxon>
        <taxon>Liparis</taxon>
    </lineage>
</organism>
<gene>
    <name evidence="1" type="ORF">EYF80_061981</name>
</gene>
<keyword evidence="2" id="KW-1185">Reference proteome</keyword>
<accession>A0A4Z2EHQ7</accession>
<dbReference type="EMBL" id="SRLO01007622">
    <property type="protein sequence ID" value="TNN27872.1"/>
    <property type="molecule type" value="Genomic_DNA"/>
</dbReference>
<dbReference type="Proteomes" id="UP000314294">
    <property type="component" value="Unassembled WGS sequence"/>
</dbReference>
<evidence type="ECO:0000313" key="1">
    <source>
        <dbReference type="EMBL" id="TNN27872.1"/>
    </source>
</evidence>
<evidence type="ECO:0000313" key="2">
    <source>
        <dbReference type="Proteomes" id="UP000314294"/>
    </source>
</evidence>
<reference evidence="1 2" key="1">
    <citation type="submission" date="2019-03" db="EMBL/GenBank/DDBJ databases">
        <title>First draft genome of Liparis tanakae, snailfish: a comprehensive survey of snailfish specific genes.</title>
        <authorList>
            <person name="Kim W."/>
            <person name="Song I."/>
            <person name="Jeong J.-H."/>
            <person name="Kim D."/>
            <person name="Kim S."/>
            <person name="Ryu S."/>
            <person name="Song J.Y."/>
            <person name="Lee S.K."/>
        </authorList>
    </citation>
    <scope>NUCLEOTIDE SEQUENCE [LARGE SCALE GENOMIC DNA]</scope>
    <source>
        <tissue evidence="1">Muscle</tissue>
    </source>
</reference>
<dbReference type="AlphaFoldDB" id="A0A4Z2EHQ7"/>
<comment type="caution">
    <text evidence="1">The sequence shown here is derived from an EMBL/GenBank/DDBJ whole genome shotgun (WGS) entry which is preliminary data.</text>
</comment>
<protein>
    <submittedName>
        <fullName evidence="1">Uncharacterized protein</fullName>
    </submittedName>
</protein>